<dbReference type="EMBL" id="MPDP01000292">
    <property type="protein sequence ID" value="KAK1454278.1"/>
    <property type="molecule type" value="Genomic_DNA"/>
</dbReference>
<name>A0AAI9U9L2_9PEZI</name>
<sequence length="501" mass="56362">MRLCNRSGGRTQMSGEIPTQYFLLRALCPSRLAPLASDMDLYGTTDTATSYICLWLNRVLDSHHDSNKSAMCPSRRSPTNPLTLPYQSEPGTHTSVLKYLPIRILRTPHPHPRSKGPDQTLKPVRNCDSLSTRGIHFVSVSVGLSTPPSNFLRRRQKMVSTPALSPTLLFDETPWYCAQNTLHIGTFVGGYILGTAGDIRIALTSGHPFCPDPSTLYNLSSGDSNLPPAGTQNIPHPRKPADPPKRLISRPHMYLQARYMDAPFGCRSDMQSKLLRLNISLRSLNAARFQSKLKEAMESISLSIKLEDGEIEFIYKVIDKLWVATPQTMISFKRCNCGIAALSFDRISHPHRPWPVSHDDAKQAPIFRLSTRCHSFLKLSGPVWIGLRPEATRPCAYHRAPPNPCFRRYSKRAHPDYLQADTGTSCTHVNWWTLTFPFLLYDIFNRLIPSGLANLTRLGSQIHLSLASSFKNEAILWTALLRRYEECIATTYPNEILAPIQ</sequence>
<protein>
    <submittedName>
        <fullName evidence="2">Uncharacterized protein</fullName>
    </submittedName>
</protein>
<dbReference type="AlphaFoldDB" id="A0AAI9U9L2"/>
<dbReference type="Proteomes" id="UP001239213">
    <property type="component" value="Unassembled WGS sequence"/>
</dbReference>
<feature type="region of interest" description="Disordered" evidence="1">
    <location>
        <begin position="66"/>
        <end position="88"/>
    </location>
</feature>
<evidence type="ECO:0000313" key="2">
    <source>
        <dbReference type="EMBL" id="KAK1454278.1"/>
    </source>
</evidence>
<evidence type="ECO:0000256" key="1">
    <source>
        <dbReference type="SAM" id="MobiDB-lite"/>
    </source>
</evidence>
<organism evidence="2 3">
    <name type="scientific">Colletotrichum cuscutae</name>
    <dbReference type="NCBI Taxonomy" id="1209917"/>
    <lineage>
        <taxon>Eukaryota</taxon>
        <taxon>Fungi</taxon>
        <taxon>Dikarya</taxon>
        <taxon>Ascomycota</taxon>
        <taxon>Pezizomycotina</taxon>
        <taxon>Sordariomycetes</taxon>
        <taxon>Hypocreomycetidae</taxon>
        <taxon>Glomerellales</taxon>
        <taxon>Glomerellaceae</taxon>
        <taxon>Colletotrichum</taxon>
        <taxon>Colletotrichum acutatum species complex</taxon>
    </lineage>
</organism>
<reference evidence="2" key="1">
    <citation type="submission" date="2016-11" db="EMBL/GenBank/DDBJ databases">
        <title>The genome sequence of Colletotrichum cuscutae.</title>
        <authorList>
            <person name="Baroncelli R."/>
        </authorList>
    </citation>
    <scope>NUCLEOTIDE SEQUENCE</scope>
    <source>
        <strain evidence="2">IMI 304802</strain>
    </source>
</reference>
<feature type="region of interest" description="Disordered" evidence="1">
    <location>
        <begin position="226"/>
        <end position="245"/>
    </location>
</feature>
<evidence type="ECO:0000313" key="3">
    <source>
        <dbReference type="Proteomes" id="UP001239213"/>
    </source>
</evidence>
<comment type="caution">
    <text evidence="2">The sequence shown here is derived from an EMBL/GenBank/DDBJ whole genome shotgun (WGS) entry which is preliminary data.</text>
</comment>
<accession>A0AAI9U9L2</accession>
<gene>
    <name evidence="2" type="ORF">CCUS01_10571</name>
</gene>
<keyword evidence="3" id="KW-1185">Reference proteome</keyword>
<proteinExistence type="predicted"/>
<feature type="compositionally biased region" description="Polar residues" evidence="1">
    <location>
        <begin position="76"/>
        <end position="88"/>
    </location>
</feature>